<feature type="chain" id="PRO_5046742310" evidence="1">
    <location>
        <begin position="23"/>
        <end position="267"/>
    </location>
</feature>
<evidence type="ECO:0000313" key="2">
    <source>
        <dbReference type="EMBL" id="MCU7553744.1"/>
    </source>
</evidence>
<gene>
    <name evidence="2" type="ORF">OCL06_03920</name>
</gene>
<evidence type="ECO:0000256" key="1">
    <source>
        <dbReference type="SAM" id="SignalP"/>
    </source>
</evidence>
<feature type="signal peptide" evidence="1">
    <location>
        <begin position="1"/>
        <end position="22"/>
    </location>
</feature>
<protein>
    <submittedName>
        <fullName evidence="2">YggN family protein</fullName>
    </submittedName>
</protein>
<accession>A0ABT2VKI9</accession>
<dbReference type="Proteomes" id="UP001209257">
    <property type="component" value="Unassembled WGS sequence"/>
</dbReference>
<dbReference type="Pfam" id="PF11101">
    <property type="entry name" value="DUF2884"/>
    <property type="match status" value="1"/>
</dbReference>
<name>A0ABT2VKI9_9ALTE</name>
<keyword evidence="3" id="KW-1185">Reference proteome</keyword>
<reference evidence="3" key="1">
    <citation type="submission" date="2023-07" db="EMBL/GenBank/DDBJ databases">
        <title>Study on multiphase classification of strain Alteromonas salexigens isolated from the Yellow Sea.</title>
        <authorList>
            <person name="Sun L."/>
        </authorList>
    </citation>
    <scope>NUCLEOTIDE SEQUENCE [LARGE SCALE GENOMIC DNA]</scope>
    <source>
        <strain evidence="3">ASW11-19</strain>
    </source>
</reference>
<proteinExistence type="predicted"/>
<keyword evidence="1" id="KW-0732">Signal</keyword>
<dbReference type="EMBL" id="JAOTJC010000005">
    <property type="protein sequence ID" value="MCU7553744.1"/>
    <property type="molecule type" value="Genomic_DNA"/>
</dbReference>
<dbReference type="InterPro" id="IPR021307">
    <property type="entry name" value="DUF2884"/>
</dbReference>
<dbReference type="RefSeq" id="WP_262992445.1">
    <property type="nucleotide sequence ID" value="NZ_JAOTJC010000005.1"/>
</dbReference>
<organism evidence="2 3">
    <name type="scientific">Alteromonas salexigens</name>
    <dbReference type="NCBI Taxonomy" id="2982530"/>
    <lineage>
        <taxon>Bacteria</taxon>
        <taxon>Pseudomonadati</taxon>
        <taxon>Pseudomonadota</taxon>
        <taxon>Gammaproteobacteria</taxon>
        <taxon>Alteromonadales</taxon>
        <taxon>Alteromonadaceae</taxon>
        <taxon>Alteromonas/Salinimonas group</taxon>
        <taxon>Alteromonas</taxon>
    </lineage>
</organism>
<comment type="caution">
    <text evidence="2">The sequence shown here is derived from an EMBL/GenBank/DDBJ whole genome shotgun (WGS) entry which is preliminary data.</text>
</comment>
<sequence length="267" mass="29774">MKTRIPLFVVAASTLFTASASAHGDDHDPCDIELQGNIRYASGMLNIDMDNGSQLTITPDYMLAVNGEWVKLSEQEQHWVETYHQQLETAIPMTLNIASQGLDIASVAVNEAFGELLGPDDELVADFNELFTSLETDMQAAFYDAQGNIQIDSSRFDEPGWFDDAWEARFEEQFESLVSESVGRILIAVGTEMMMEGDMAAFETKMESFGKDLEQRVEMQAEALTRDADALCEVLARADDAEAQMQQHIRGLDGLNLLDMPNRKLKM</sequence>
<evidence type="ECO:0000313" key="3">
    <source>
        <dbReference type="Proteomes" id="UP001209257"/>
    </source>
</evidence>